<comment type="subcellular location">
    <subcellularLocation>
        <location evidence="1">Membrane</location>
        <topology evidence="1">Multi-pass membrane protein</topology>
    </subcellularLocation>
</comment>
<evidence type="ECO:0000256" key="2">
    <source>
        <dbReference type="ARBA" id="ARBA00022692"/>
    </source>
</evidence>
<organism evidence="8 9">
    <name type="scientific">Corynebacterium zhongnanshanii</name>
    <dbReference type="NCBI Taxonomy" id="2768834"/>
    <lineage>
        <taxon>Bacteria</taxon>
        <taxon>Bacillati</taxon>
        <taxon>Actinomycetota</taxon>
        <taxon>Actinomycetes</taxon>
        <taxon>Mycobacteriales</taxon>
        <taxon>Corynebacteriaceae</taxon>
        <taxon>Corynebacterium</taxon>
    </lineage>
</organism>
<dbReference type="Gene3D" id="1.20.1540.10">
    <property type="entry name" value="Rhomboid-like"/>
    <property type="match status" value="1"/>
</dbReference>
<dbReference type="PANTHER" id="PTHR43731:SF26">
    <property type="entry name" value="RHOMBOID-LIKE PROTEIN 10, CHLOROPLASTIC"/>
    <property type="match status" value="1"/>
</dbReference>
<gene>
    <name evidence="8" type="ORF">F8377_09405</name>
</gene>
<keyword evidence="8" id="KW-0645">Protease</keyword>
<evidence type="ECO:0000256" key="4">
    <source>
        <dbReference type="ARBA" id="ARBA00023136"/>
    </source>
</evidence>
<feature type="transmembrane region" description="Helical" evidence="6">
    <location>
        <begin position="275"/>
        <end position="296"/>
    </location>
</feature>
<evidence type="ECO:0000259" key="7">
    <source>
        <dbReference type="Pfam" id="PF01694"/>
    </source>
</evidence>
<keyword evidence="8" id="KW-0378">Hydrolase</keyword>
<feature type="transmembrane region" description="Helical" evidence="6">
    <location>
        <begin position="160"/>
        <end position="181"/>
    </location>
</feature>
<dbReference type="PANTHER" id="PTHR43731">
    <property type="entry name" value="RHOMBOID PROTEASE"/>
    <property type="match status" value="1"/>
</dbReference>
<evidence type="ECO:0000256" key="3">
    <source>
        <dbReference type="ARBA" id="ARBA00022989"/>
    </source>
</evidence>
<accession>A0ABQ6VBX4</accession>
<reference evidence="8 9" key="1">
    <citation type="submission" date="2019-10" db="EMBL/GenBank/DDBJ databases">
        <title>Corynebacterium sp novel species isolated from the respiratory tract of Marmot.</title>
        <authorList>
            <person name="Zhang G."/>
        </authorList>
    </citation>
    <scope>NUCLEOTIDE SEQUENCE [LARGE SCALE GENOMIC DNA]</scope>
    <source>
        <strain evidence="8 9">336</strain>
    </source>
</reference>
<dbReference type="InterPro" id="IPR035952">
    <property type="entry name" value="Rhomboid-like_sf"/>
</dbReference>
<dbReference type="GO" id="GO:0008233">
    <property type="term" value="F:peptidase activity"/>
    <property type="evidence" value="ECO:0007669"/>
    <property type="project" value="UniProtKB-KW"/>
</dbReference>
<dbReference type="GO" id="GO:0006508">
    <property type="term" value="P:proteolysis"/>
    <property type="evidence" value="ECO:0007669"/>
    <property type="project" value="UniProtKB-KW"/>
</dbReference>
<evidence type="ECO:0000256" key="6">
    <source>
        <dbReference type="SAM" id="Phobius"/>
    </source>
</evidence>
<proteinExistence type="predicted"/>
<feature type="compositionally biased region" description="Polar residues" evidence="5">
    <location>
        <begin position="24"/>
        <end position="41"/>
    </location>
</feature>
<comment type="caution">
    <text evidence="8">The sequence shown here is derived from an EMBL/GenBank/DDBJ whole genome shotgun (WGS) entry which is preliminary data.</text>
</comment>
<feature type="transmembrane region" description="Helical" evidence="6">
    <location>
        <begin position="187"/>
        <end position="204"/>
    </location>
</feature>
<feature type="region of interest" description="Disordered" evidence="5">
    <location>
        <begin position="1"/>
        <end position="44"/>
    </location>
</feature>
<sequence>MRFMPQSTPEHSPNTPDSPDGQHGSHTVHGSNTPDTPDAPSTLQRTRTTVRTLVKEAPVTWTFLFLCLGVYLVMLVQSRSLTDTMGGFSYVTDQYGHYVRMLDHGIGWDLIFASISVTKDHEWWRIFTASVVHLDVFHLMMNSLMIFLLGKEVEKTYGGFAMLCAIVAGAAGGSLACMYGAPNTPVGGASTVAYALCALLVAVSAQTRQPLSSPMALIGVNLGFSLSIPGVSLWGHLGGLAAGVVLALIFYDHHARVPTVWLSIAKTAFIKGSPVRLALATLATVTVSVAAVYVGLNGLY</sequence>
<dbReference type="InterPro" id="IPR022764">
    <property type="entry name" value="Peptidase_S54_rhomboid_dom"/>
</dbReference>
<dbReference type="InterPro" id="IPR050925">
    <property type="entry name" value="Rhomboid_protease_S54"/>
</dbReference>
<keyword evidence="9" id="KW-1185">Reference proteome</keyword>
<dbReference type="EMBL" id="WBZJ01000004">
    <property type="protein sequence ID" value="KAB3519198.1"/>
    <property type="molecule type" value="Genomic_DNA"/>
</dbReference>
<protein>
    <submittedName>
        <fullName evidence="8">Rhomboid family intramembrane serine protease</fullName>
    </submittedName>
</protein>
<feature type="domain" description="Peptidase S54 rhomboid" evidence="7">
    <location>
        <begin position="121"/>
        <end position="251"/>
    </location>
</feature>
<keyword evidence="4 6" id="KW-0472">Membrane</keyword>
<dbReference type="SUPFAM" id="SSF144091">
    <property type="entry name" value="Rhomboid-like"/>
    <property type="match status" value="1"/>
</dbReference>
<feature type="transmembrane region" description="Helical" evidence="6">
    <location>
        <begin position="126"/>
        <end position="148"/>
    </location>
</feature>
<keyword evidence="3 6" id="KW-1133">Transmembrane helix</keyword>
<evidence type="ECO:0000313" key="9">
    <source>
        <dbReference type="Proteomes" id="UP000436181"/>
    </source>
</evidence>
<evidence type="ECO:0000256" key="1">
    <source>
        <dbReference type="ARBA" id="ARBA00004141"/>
    </source>
</evidence>
<evidence type="ECO:0000256" key="5">
    <source>
        <dbReference type="SAM" id="MobiDB-lite"/>
    </source>
</evidence>
<dbReference type="Proteomes" id="UP000436181">
    <property type="component" value="Unassembled WGS sequence"/>
</dbReference>
<evidence type="ECO:0000313" key="8">
    <source>
        <dbReference type="EMBL" id="KAB3519198.1"/>
    </source>
</evidence>
<feature type="transmembrane region" description="Helical" evidence="6">
    <location>
        <begin position="234"/>
        <end position="254"/>
    </location>
</feature>
<feature type="transmembrane region" description="Helical" evidence="6">
    <location>
        <begin position="57"/>
        <end position="76"/>
    </location>
</feature>
<feature type="compositionally biased region" description="Polar residues" evidence="5">
    <location>
        <begin position="1"/>
        <end position="17"/>
    </location>
</feature>
<name>A0ABQ6VBX4_9CORY</name>
<keyword evidence="2 6" id="KW-0812">Transmembrane</keyword>
<dbReference type="Pfam" id="PF01694">
    <property type="entry name" value="Rhomboid"/>
    <property type="match status" value="1"/>
</dbReference>